<gene>
    <name evidence="1" type="ORF">A4R43_02155</name>
</gene>
<keyword evidence="2" id="KW-1185">Reference proteome</keyword>
<protein>
    <submittedName>
        <fullName evidence="1">Uncharacterized protein</fullName>
    </submittedName>
</protein>
<dbReference type="Proteomes" id="UP000250434">
    <property type="component" value="Chromosome"/>
</dbReference>
<name>A0A344L0A1_9PSEU</name>
<accession>A0A344L0A1</accession>
<dbReference type="EMBL" id="CP015163">
    <property type="protein sequence ID" value="AXB41475.1"/>
    <property type="molecule type" value="Genomic_DNA"/>
</dbReference>
<dbReference type="InterPro" id="IPR044855">
    <property type="entry name" value="CoA-Trfase_III_dom3_sf"/>
</dbReference>
<organism evidence="1 2">
    <name type="scientific">Amycolatopsis albispora</name>
    <dbReference type="NCBI Taxonomy" id="1804986"/>
    <lineage>
        <taxon>Bacteria</taxon>
        <taxon>Bacillati</taxon>
        <taxon>Actinomycetota</taxon>
        <taxon>Actinomycetes</taxon>
        <taxon>Pseudonocardiales</taxon>
        <taxon>Pseudonocardiaceae</taxon>
        <taxon>Amycolatopsis</taxon>
    </lineage>
</organism>
<sequence>MLRRVIGRPELAIDERFAEREARKVHQAELAPELEIALTRRSAACWEHGLSSAGVLAAAVLSVVEMLESAQL</sequence>
<dbReference type="Pfam" id="PF02515">
    <property type="entry name" value="CoA_transf_3"/>
    <property type="match status" value="1"/>
</dbReference>
<dbReference type="OrthoDB" id="9797653at2"/>
<dbReference type="GO" id="GO:0003824">
    <property type="term" value="F:catalytic activity"/>
    <property type="evidence" value="ECO:0007669"/>
    <property type="project" value="InterPro"/>
</dbReference>
<proteinExistence type="predicted"/>
<dbReference type="InterPro" id="IPR003673">
    <property type="entry name" value="CoA-Trfase_fam_III"/>
</dbReference>
<evidence type="ECO:0000313" key="1">
    <source>
        <dbReference type="EMBL" id="AXB41475.1"/>
    </source>
</evidence>
<evidence type="ECO:0000313" key="2">
    <source>
        <dbReference type="Proteomes" id="UP000250434"/>
    </source>
</evidence>
<dbReference type="KEGG" id="aab:A4R43_02155"/>
<dbReference type="InterPro" id="IPR023606">
    <property type="entry name" value="CoA-Trfase_III_dom_1_sf"/>
</dbReference>
<dbReference type="RefSeq" id="WP_113690729.1">
    <property type="nucleotide sequence ID" value="NZ_CP015163.1"/>
</dbReference>
<reference evidence="1 2" key="1">
    <citation type="submission" date="2016-04" db="EMBL/GenBank/DDBJ databases">
        <title>Complete genome sequence and analysis of deep-sea sediment isolate, Amycolatopsis sp. WP1.</title>
        <authorList>
            <person name="Wang H."/>
            <person name="Chen S."/>
            <person name="Wu Q."/>
        </authorList>
    </citation>
    <scope>NUCLEOTIDE SEQUENCE [LARGE SCALE GENOMIC DNA]</scope>
    <source>
        <strain evidence="1 2">WP1</strain>
    </source>
</reference>
<dbReference type="AlphaFoldDB" id="A0A344L0A1"/>
<dbReference type="Gene3D" id="3.30.1540.10">
    <property type="entry name" value="formyl-coa transferase, domain 3"/>
    <property type="match status" value="1"/>
</dbReference>
<dbReference type="SUPFAM" id="SSF89796">
    <property type="entry name" value="CoA-transferase family III (CaiB/BaiF)"/>
    <property type="match status" value="1"/>
</dbReference>